<dbReference type="SUPFAM" id="SSF48403">
    <property type="entry name" value="Ankyrin repeat"/>
    <property type="match status" value="1"/>
</dbReference>
<evidence type="ECO:0000256" key="15">
    <source>
        <dbReference type="PROSITE-ProRule" id="PRU00023"/>
    </source>
</evidence>
<dbReference type="OMA" id="WHTDIAL"/>
<evidence type="ECO:0000256" key="13">
    <source>
        <dbReference type="ARBA" id="ARBA00023303"/>
    </source>
</evidence>
<keyword evidence="5" id="KW-0107">Calcium channel</keyword>
<evidence type="ECO:0000256" key="3">
    <source>
        <dbReference type="ARBA" id="ARBA00022475"/>
    </source>
</evidence>
<organism evidence="18">
    <name type="scientific">Petromyzon marinus</name>
    <name type="common">Sea lamprey</name>
    <dbReference type="NCBI Taxonomy" id="7757"/>
    <lineage>
        <taxon>Eukaryota</taxon>
        <taxon>Metazoa</taxon>
        <taxon>Chordata</taxon>
        <taxon>Craniata</taxon>
        <taxon>Vertebrata</taxon>
        <taxon>Cyclostomata</taxon>
        <taxon>Hyperoartia</taxon>
        <taxon>Petromyzontiformes</taxon>
        <taxon>Petromyzontidae</taxon>
        <taxon>Petromyzon</taxon>
    </lineage>
</organism>
<evidence type="ECO:0000256" key="1">
    <source>
        <dbReference type="ARBA" id="ARBA00004651"/>
    </source>
</evidence>
<feature type="repeat" description="ANK" evidence="15">
    <location>
        <begin position="125"/>
        <end position="157"/>
    </location>
</feature>
<dbReference type="PANTHER" id="PTHR10582:SF33">
    <property type="entry name" value="TRANSIENT RECEPTOR POTENTIAL CHANNEL PYREXIA"/>
    <property type="match status" value="1"/>
</dbReference>
<keyword evidence="4" id="KW-0109">Calcium transport</keyword>
<evidence type="ECO:0000256" key="5">
    <source>
        <dbReference type="ARBA" id="ARBA00022673"/>
    </source>
</evidence>
<keyword evidence="8" id="KW-0106">Calcium</keyword>
<evidence type="ECO:0000256" key="7">
    <source>
        <dbReference type="ARBA" id="ARBA00022737"/>
    </source>
</evidence>
<evidence type="ECO:0000256" key="11">
    <source>
        <dbReference type="ARBA" id="ARBA00023065"/>
    </source>
</evidence>
<keyword evidence="12 16" id="KW-0472">Membrane</keyword>
<keyword evidence="3" id="KW-1003">Cell membrane</keyword>
<evidence type="ECO:0000256" key="6">
    <source>
        <dbReference type="ARBA" id="ARBA00022692"/>
    </source>
</evidence>
<dbReference type="GO" id="GO:0005886">
    <property type="term" value="C:plasma membrane"/>
    <property type="evidence" value="ECO:0007669"/>
    <property type="project" value="UniProtKB-SubCell"/>
</dbReference>
<evidence type="ECO:0000256" key="2">
    <source>
        <dbReference type="ARBA" id="ARBA00022448"/>
    </source>
</evidence>
<reference evidence="18" key="2">
    <citation type="submission" date="2025-09" db="UniProtKB">
        <authorList>
            <consortium name="Ensembl"/>
        </authorList>
    </citation>
    <scope>IDENTIFICATION</scope>
</reference>
<name>S4RZ51_PETMA</name>
<dbReference type="PANTHER" id="PTHR10582">
    <property type="entry name" value="TRANSIENT RECEPTOR POTENTIAL ION CHANNEL PROTEIN"/>
    <property type="match status" value="1"/>
</dbReference>
<evidence type="ECO:0000256" key="8">
    <source>
        <dbReference type="ARBA" id="ARBA00022837"/>
    </source>
</evidence>
<dbReference type="HOGENOM" id="CLU_018560_0_0_1"/>
<feature type="domain" description="Ion transport" evidence="17">
    <location>
        <begin position="256"/>
        <end position="526"/>
    </location>
</feature>
<dbReference type="PROSITE" id="PS50088">
    <property type="entry name" value="ANK_REPEAT"/>
    <property type="match status" value="4"/>
</dbReference>
<dbReference type="GeneTree" id="ENSGT00910000144630"/>
<keyword evidence="9 16" id="KW-1133">Transmembrane helix</keyword>
<dbReference type="Pfam" id="PF12796">
    <property type="entry name" value="Ank_2"/>
    <property type="match status" value="1"/>
</dbReference>
<dbReference type="InterPro" id="IPR005821">
    <property type="entry name" value="Ion_trans_dom"/>
</dbReference>
<keyword evidence="11" id="KW-0406">Ion transport</keyword>
<dbReference type="AlphaFoldDB" id="S4RZ51"/>
<keyword evidence="2" id="KW-0813">Transport</keyword>
<evidence type="ECO:0000256" key="14">
    <source>
        <dbReference type="ARBA" id="ARBA00036634"/>
    </source>
</evidence>
<keyword evidence="6 16" id="KW-0812">Transmembrane</keyword>
<dbReference type="InterPro" id="IPR024862">
    <property type="entry name" value="TRPV"/>
</dbReference>
<comment type="subcellular location">
    <subcellularLocation>
        <location evidence="1">Cell membrane</location>
        <topology evidence="1">Multi-pass membrane protein</topology>
    </subcellularLocation>
</comment>
<dbReference type="GO" id="GO:0098703">
    <property type="term" value="P:calcium ion import across plasma membrane"/>
    <property type="evidence" value="ECO:0007669"/>
    <property type="project" value="TreeGrafter"/>
</dbReference>
<keyword evidence="13" id="KW-0407">Ion channel</keyword>
<proteinExistence type="predicted"/>
<comment type="catalytic activity">
    <reaction evidence="14">
        <text>Ca(2+)(in) = Ca(2+)(out)</text>
        <dbReference type="Rhea" id="RHEA:29671"/>
        <dbReference type="ChEBI" id="CHEBI:29108"/>
    </reaction>
</comment>
<evidence type="ECO:0000256" key="9">
    <source>
        <dbReference type="ARBA" id="ARBA00022989"/>
    </source>
</evidence>
<dbReference type="GO" id="GO:0005262">
    <property type="term" value="F:calcium channel activity"/>
    <property type="evidence" value="ECO:0007669"/>
    <property type="project" value="UniProtKB-KW"/>
</dbReference>
<feature type="transmembrane region" description="Helical" evidence="16">
    <location>
        <begin position="391"/>
        <end position="408"/>
    </location>
</feature>
<sequence>QDELGDLELLLRRGADVNYSDRHGQTALHEAAGMCSVDVVRFLVERGAHVNCCDHHGCRPLHMAAAADQADIVNFLMDAAGSALVEAQNEGELQTAVHYAARHNAIASLRSLAKRGADVHARDYQNRTPLHVAISHGSRRAVQLLIELKADASAEDDSGQSCLVLLICKMPSLALQALDQLHVDDKANCNQLFYLQRLEPGPTADIDGGSVHSPLELMVVYRLHEHILHPVVRRLIDIKWSAYGRRNSWLLLGMNLFFIVSWVALMVSVPWEVRHIYTFPGDAWRVVLAIVCLAQLFYFIVDELCEIAQSKAALKRWRTKQRQQLAWDSIYCHPRWPEEALHLRAELEEVEKKRHFYLLDLWNVLDWLTYAMLLVVFITHLADVVWHSEKVAYVHLQLVAITVVPLWLRNMKHLRTFRVLGTLIVSLGEISGQVVRFLFLLGEFYVSFFFSFWLVFGDQVDTFKSVHEALYTLFRLNVIDDVEYTSMHAHDSVMTYLLAGTFLSLTAILSINIFIALMSDIFTRVEDSPSVNVYVQRANVLLQIEGNRYIRRRRDELRRHVQLHCAPLAVY</sequence>
<evidence type="ECO:0000256" key="12">
    <source>
        <dbReference type="ARBA" id="ARBA00023136"/>
    </source>
</evidence>
<accession>S4RZ51</accession>
<dbReference type="STRING" id="7757.ENSPMAP00000010492"/>
<feature type="transmembrane region" description="Helical" evidence="16">
    <location>
        <begin position="493"/>
        <end position="517"/>
    </location>
</feature>
<reference evidence="18" key="1">
    <citation type="submission" date="2025-08" db="UniProtKB">
        <authorList>
            <consortium name="Ensembl"/>
        </authorList>
    </citation>
    <scope>IDENTIFICATION</scope>
</reference>
<feature type="transmembrane region" description="Helical" evidence="16">
    <location>
        <begin position="249"/>
        <end position="271"/>
    </location>
</feature>
<dbReference type="Gene3D" id="1.25.40.20">
    <property type="entry name" value="Ankyrin repeat-containing domain"/>
    <property type="match status" value="2"/>
</dbReference>
<keyword evidence="10 15" id="KW-0040">ANK repeat</keyword>
<dbReference type="Ensembl" id="ENSPMAT00000010538.1">
    <property type="protein sequence ID" value="ENSPMAP00000010492.1"/>
    <property type="gene ID" value="ENSPMAG00000009546.1"/>
</dbReference>
<evidence type="ECO:0000256" key="16">
    <source>
        <dbReference type="SAM" id="Phobius"/>
    </source>
</evidence>
<keyword evidence="7" id="KW-0677">Repeat</keyword>
<feature type="repeat" description="ANK" evidence="15">
    <location>
        <begin position="92"/>
        <end position="124"/>
    </location>
</feature>
<feature type="transmembrane region" description="Helical" evidence="16">
    <location>
        <begin position="437"/>
        <end position="456"/>
    </location>
</feature>
<dbReference type="Pfam" id="PF13637">
    <property type="entry name" value="Ank_4"/>
    <property type="match status" value="1"/>
</dbReference>
<feature type="transmembrane region" description="Helical" evidence="16">
    <location>
        <begin position="283"/>
        <end position="301"/>
    </location>
</feature>
<dbReference type="SMART" id="SM00248">
    <property type="entry name" value="ANK"/>
    <property type="match status" value="4"/>
</dbReference>
<evidence type="ECO:0000256" key="10">
    <source>
        <dbReference type="ARBA" id="ARBA00023043"/>
    </source>
</evidence>
<dbReference type="Pfam" id="PF00520">
    <property type="entry name" value="Ion_trans"/>
    <property type="match status" value="1"/>
</dbReference>
<dbReference type="InterPro" id="IPR002110">
    <property type="entry name" value="Ankyrin_rpt"/>
</dbReference>
<dbReference type="PROSITE" id="PS50297">
    <property type="entry name" value="ANK_REP_REGION"/>
    <property type="match status" value="3"/>
</dbReference>
<protein>
    <recommendedName>
        <fullName evidence="17">Ion transport domain-containing protein</fullName>
    </recommendedName>
</protein>
<dbReference type="InterPro" id="IPR036770">
    <property type="entry name" value="Ankyrin_rpt-contain_sf"/>
</dbReference>
<evidence type="ECO:0000256" key="4">
    <source>
        <dbReference type="ARBA" id="ARBA00022568"/>
    </source>
</evidence>
<evidence type="ECO:0000259" key="17">
    <source>
        <dbReference type="Pfam" id="PF00520"/>
    </source>
</evidence>
<feature type="repeat" description="ANK" evidence="15">
    <location>
        <begin position="56"/>
        <end position="88"/>
    </location>
</feature>
<feature type="transmembrane region" description="Helical" evidence="16">
    <location>
        <begin position="361"/>
        <end position="379"/>
    </location>
</feature>
<evidence type="ECO:0000313" key="18">
    <source>
        <dbReference type="Ensembl" id="ENSPMAP00000010492.1"/>
    </source>
</evidence>
<feature type="repeat" description="ANK" evidence="15">
    <location>
        <begin position="23"/>
        <end position="55"/>
    </location>
</feature>